<dbReference type="GO" id="GO:0016491">
    <property type="term" value="F:oxidoreductase activity"/>
    <property type="evidence" value="ECO:0007669"/>
    <property type="project" value="UniProtKB-KW"/>
</dbReference>
<comment type="caution">
    <text evidence="3">The sequence shown here is derived from an EMBL/GenBank/DDBJ whole genome shotgun (WGS) entry which is preliminary data.</text>
</comment>
<dbReference type="OMA" id="ECFEINT"/>
<dbReference type="SUPFAM" id="SSF51735">
    <property type="entry name" value="NAD(P)-binding Rossmann-fold domains"/>
    <property type="match status" value="1"/>
</dbReference>
<dbReference type="VEuPathDB" id="AmoebaDB:NF0043650"/>
<dbReference type="Pfam" id="PF00106">
    <property type="entry name" value="adh_short"/>
    <property type="match status" value="1"/>
</dbReference>
<dbReference type="RefSeq" id="XP_044565176.1">
    <property type="nucleotide sequence ID" value="XM_044704333.1"/>
</dbReference>
<dbReference type="InterPro" id="IPR036291">
    <property type="entry name" value="NAD(P)-bd_dom_sf"/>
</dbReference>
<dbReference type="PRINTS" id="PR00081">
    <property type="entry name" value="GDHRDH"/>
</dbReference>
<protein>
    <submittedName>
        <fullName evidence="3">Uncharacterized protein</fullName>
    </submittedName>
</protein>
<proteinExistence type="predicted"/>
<dbReference type="PANTHER" id="PTHR43544:SF7">
    <property type="entry name" value="NADB-LER2"/>
    <property type="match status" value="1"/>
</dbReference>
<dbReference type="GeneID" id="68120892"/>
<dbReference type="InterPro" id="IPR051468">
    <property type="entry name" value="Fungal_SecMetab_SDRs"/>
</dbReference>
<dbReference type="InterPro" id="IPR002347">
    <property type="entry name" value="SDR_fam"/>
</dbReference>
<dbReference type="EMBL" id="VFQX01000019">
    <property type="protein sequence ID" value="KAF0980463.1"/>
    <property type="molecule type" value="Genomic_DNA"/>
</dbReference>
<dbReference type="PANTHER" id="PTHR43544">
    <property type="entry name" value="SHORT-CHAIN DEHYDROGENASE/REDUCTASE"/>
    <property type="match status" value="1"/>
</dbReference>
<keyword evidence="1" id="KW-0521">NADP</keyword>
<dbReference type="Gene3D" id="3.40.50.720">
    <property type="entry name" value="NAD(P)-binding Rossmann-like Domain"/>
    <property type="match status" value="1"/>
</dbReference>
<keyword evidence="4" id="KW-1185">Reference proteome</keyword>
<dbReference type="VEuPathDB" id="AmoebaDB:FDP41_013677"/>
<dbReference type="CDD" id="cd05325">
    <property type="entry name" value="carb_red_sniffer_like_SDR_c"/>
    <property type="match status" value="1"/>
</dbReference>
<dbReference type="OrthoDB" id="1933717at2759"/>
<keyword evidence="2" id="KW-0560">Oxidoreductase</keyword>
<dbReference type="VEuPathDB" id="AmoebaDB:NfTy_027210"/>
<dbReference type="AlphaFoldDB" id="A0A6A5BQX3"/>
<evidence type="ECO:0000256" key="2">
    <source>
        <dbReference type="ARBA" id="ARBA00023002"/>
    </source>
</evidence>
<organism evidence="3 4">
    <name type="scientific">Naegleria fowleri</name>
    <name type="common">Brain eating amoeba</name>
    <dbReference type="NCBI Taxonomy" id="5763"/>
    <lineage>
        <taxon>Eukaryota</taxon>
        <taxon>Discoba</taxon>
        <taxon>Heterolobosea</taxon>
        <taxon>Tetramitia</taxon>
        <taxon>Eutetramitia</taxon>
        <taxon>Vahlkampfiidae</taxon>
        <taxon>Naegleria</taxon>
    </lineage>
</organism>
<sequence length="248" mass="27251">MSNSSSNLLTSVLVTGASRGIGLEFVKQLLNNKSSTQLVYATCRNPSQAKQLNELQQQHKDRLIIDELDITSDDSIHSLVSHISNKSLKFTLLFNNAGITIQVGDAIHESTRDNMLKVFETNTVGPVLLSQKVFNNHLLEKGSLIVNISSLLGSIESATLPYYPNYTGYTLSKAALNMVTRLQSTAWKDQQVYALSIHPGWLKTDMGGEQAPEEVSNGVAGILNVIEKFNPETQNGAFLQYNGQPLAW</sequence>
<evidence type="ECO:0000313" key="4">
    <source>
        <dbReference type="Proteomes" id="UP000444721"/>
    </source>
</evidence>
<accession>A0A6A5BQX3</accession>
<dbReference type="GO" id="GO:0005737">
    <property type="term" value="C:cytoplasm"/>
    <property type="evidence" value="ECO:0007669"/>
    <property type="project" value="TreeGrafter"/>
</dbReference>
<dbReference type="Proteomes" id="UP000444721">
    <property type="component" value="Unassembled WGS sequence"/>
</dbReference>
<evidence type="ECO:0000313" key="3">
    <source>
        <dbReference type="EMBL" id="KAF0980463.1"/>
    </source>
</evidence>
<gene>
    <name evidence="3" type="ORF">FDP41_013677</name>
</gene>
<reference evidence="3 4" key="1">
    <citation type="journal article" date="2019" name="Sci. Rep.">
        <title>Nanopore sequencing improves the draft genome of the human pathogenic amoeba Naegleria fowleri.</title>
        <authorList>
            <person name="Liechti N."/>
            <person name="Schurch N."/>
            <person name="Bruggmann R."/>
            <person name="Wittwer M."/>
        </authorList>
    </citation>
    <scope>NUCLEOTIDE SEQUENCE [LARGE SCALE GENOMIC DNA]</scope>
    <source>
        <strain evidence="3 4">ATCC 30894</strain>
    </source>
</reference>
<name>A0A6A5BQX3_NAEFO</name>
<evidence type="ECO:0000256" key="1">
    <source>
        <dbReference type="ARBA" id="ARBA00022857"/>
    </source>
</evidence>